<evidence type="ECO:0000313" key="1">
    <source>
        <dbReference type="EMBL" id="CAF4707110.1"/>
    </source>
</evidence>
<evidence type="ECO:0000313" key="2">
    <source>
        <dbReference type="EMBL" id="CAF4777734.1"/>
    </source>
</evidence>
<evidence type="ECO:0000313" key="3">
    <source>
        <dbReference type="Proteomes" id="UP000676336"/>
    </source>
</evidence>
<accession>A0A8S3AEG3</accession>
<reference evidence="1" key="1">
    <citation type="submission" date="2021-02" db="EMBL/GenBank/DDBJ databases">
        <authorList>
            <person name="Nowell W R."/>
        </authorList>
    </citation>
    <scope>NUCLEOTIDE SEQUENCE</scope>
</reference>
<dbReference type="EMBL" id="CAJOBH010135135">
    <property type="protein sequence ID" value="CAF4777734.1"/>
    <property type="molecule type" value="Genomic_DNA"/>
</dbReference>
<organism evidence="1 3">
    <name type="scientific">Rotaria magnacalcarata</name>
    <dbReference type="NCBI Taxonomy" id="392030"/>
    <lineage>
        <taxon>Eukaryota</taxon>
        <taxon>Metazoa</taxon>
        <taxon>Spiralia</taxon>
        <taxon>Gnathifera</taxon>
        <taxon>Rotifera</taxon>
        <taxon>Eurotatoria</taxon>
        <taxon>Bdelloidea</taxon>
        <taxon>Philodinida</taxon>
        <taxon>Philodinidae</taxon>
        <taxon>Rotaria</taxon>
    </lineage>
</organism>
<dbReference type="Proteomes" id="UP000681967">
    <property type="component" value="Unassembled WGS sequence"/>
</dbReference>
<dbReference type="Proteomes" id="UP000676336">
    <property type="component" value="Unassembled WGS sequence"/>
</dbReference>
<sequence length="61" mass="7249">TTKILTQKARQVCWHLPKPLETSVELLENQIFRFTNILPKFLQTILFGHSDDREILINTLW</sequence>
<gene>
    <name evidence="2" type="ORF">BYL167_LOCUS47175</name>
    <name evidence="1" type="ORF">SMN809_LOCUS43279</name>
</gene>
<proteinExistence type="predicted"/>
<dbReference type="EMBL" id="CAJOBI010127243">
    <property type="protein sequence ID" value="CAF4707110.1"/>
    <property type="molecule type" value="Genomic_DNA"/>
</dbReference>
<dbReference type="AlphaFoldDB" id="A0A8S3AEG3"/>
<comment type="caution">
    <text evidence="1">The sequence shown here is derived from an EMBL/GenBank/DDBJ whole genome shotgun (WGS) entry which is preliminary data.</text>
</comment>
<protein>
    <submittedName>
        <fullName evidence="1">Uncharacterized protein</fullName>
    </submittedName>
</protein>
<feature type="non-terminal residue" evidence="1">
    <location>
        <position position="61"/>
    </location>
</feature>
<name>A0A8S3AEG3_9BILA</name>
<feature type="non-terminal residue" evidence="1">
    <location>
        <position position="1"/>
    </location>
</feature>